<reference evidence="1" key="1">
    <citation type="submission" date="2023-07" db="EMBL/GenBank/DDBJ databases">
        <authorList>
            <consortium name="AG Swart"/>
            <person name="Singh M."/>
            <person name="Singh A."/>
            <person name="Seah K."/>
            <person name="Emmerich C."/>
        </authorList>
    </citation>
    <scope>NUCLEOTIDE SEQUENCE</scope>
    <source>
        <strain evidence="1">DP1</strain>
    </source>
</reference>
<comment type="caution">
    <text evidence="1">The sequence shown here is derived from an EMBL/GenBank/DDBJ whole genome shotgun (WGS) entry which is preliminary data.</text>
</comment>
<keyword evidence="2" id="KW-1185">Reference proteome</keyword>
<evidence type="ECO:0000313" key="2">
    <source>
        <dbReference type="Proteomes" id="UP001295684"/>
    </source>
</evidence>
<protein>
    <submittedName>
        <fullName evidence="1">Uncharacterized protein</fullName>
    </submittedName>
</protein>
<name>A0AAD2D7N3_EUPCR</name>
<accession>A0AAD2D7N3</accession>
<gene>
    <name evidence="1" type="ORF">ECRASSUSDP1_LOCUS25418</name>
</gene>
<sequence length="143" mass="16030">MKPLSALPTIDGFACYREYSCVAIDMKLLSSLEPLPARPCSIDRGFAPWPPWLPSMFAMGLEPCLLELSRFWRSPPRADPNGLLALLVFGGEALYCCCEPCESGEASFQSSNGFHLALTHNNHHTKRTVKTFILLKFQFLHKI</sequence>
<dbReference type="AlphaFoldDB" id="A0AAD2D7N3"/>
<proteinExistence type="predicted"/>
<dbReference type="Proteomes" id="UP001295684">
    <property type="component" value="Unassembled WGS sequence"/>
</dbReference>
<dbReference type="EMBL" id="CAMPGE010026209">
    <property type="protein sequence ID" value="CAI2383902.1"/>
    <property type="molecule type" value="Genomic_DNA"/>
</dbReference>
<organism evidence="1 2">
    <name type="scientific">Euplotes crassus</name>
    <dbReference type="NCBI Taxonomy" id="5936"/>
    <lineage>
        <taxon>Eukaryota</taxon>
        <taxon>Sar</taxon>
        <taxon>Alveolata</taxon>
        <taxon>Ciliophora</taxon>
        <taxon>Intramacronucleata</taxon>
        <taxon>Spirotrichea</taxon>
        <taxon>Hypotrichia</taxon>
        <taxon>Euplotida</taxon>
        <taxon>Euplotidae</taxon>
        <taxon>Moneuplotes</taxon>
    </lineage>
</organism>
<evidence type="ECO:0000313" key="1">
    <source>
        <dbReference type="EMBL" id="CAI2383902.1"/>
    </source>
</evidence>